<keyword evidence="5 8" id="KW-0812">Transmembrane</keyword>
<name>A0A3D9ZDZ3_9ACTN</name>
<keyword evidence="4" id="KW-1003">Cell membrane</keyword>
<dbReference type="EMBL" id="QUMQ01000001">
    <property type="protein sequence ID" value="REF94672.1"/>
    <property type="molecule type" value="Genomic_DNA"/>
</dbReference>
<keyword evidence="6 8" id="KW-1133">Transmembrane helix</keyword>
<dbReference type="PANTHER" id="PTHR21716">
    <property type="entry name" value="TRANSMEMBRANE PROTEIN"/>
    <property type="match status" value="1"/>
</dbReference>
<feature type="transmembrane region" description="Helical" evidence="8">
    <location>
        <begin position="112"/>
        <end position="134"/>
    </location>
</feature>
<organism evidence="9 10">
    <name type="scientific">Asanoa ferruginea</name>
    <dbReference type="NCBI Taxonomy" id="53367"/>
    <lineage>
        <taxon>Bacteria</taxon>
        <taxon>Bacillati</taxon>
        <taxon>Actinomycetota</taxon>
        <taxon>Actinomycetes</taxon>
        <taxon>Micromonosporales</taxon>
        <taxon>Micromonosporaceae</taxon>
        <taxon>Asanoa</taxon>
    </lineage>
</organism>
<dbReference type="RefSeq" id="WP_239096952.1">
    <property type="nucleotide sequence ID" value="NZ_BONB01000001.1"/>
</dbReference>
<feature type="transmembrane region" description="Helical" evidence="8">
    <location>
        <begin position="277"/>
        <end position="297"/>
    </location>
</feature>
<dbReference type="Pfam" id="PF01594">
    <property type="entry name" value="AI-2E_transport"/>
    <property type="match status" value="1"/>
</dbReference>
<dbReference type="GO" id="GO:0005886">
    <property type="term" value="C:plasma membrane"/>
    <property type="evidence" value="ECO:0007669"/>
    <property type="project" value="UniProtKB-SubCell"/>
</dbReference>
<dbReference type="InterPro" id="IPR002549">
    <property type="entry name" value="AI-2E-like"/>
</dbReference>
<feature type="transmembrane region" description="Helical" evidence="8">
    <location>
        <begin position="79"/>
        <end position="100"/>
    </location>
</feature>
<protein>
    <submittedName>
        <fullName evidence="9">Putative PurR-regulated permease PerM</fullName>
    </submittedName>
</protein>
<evidence type="ECO:0000256" key="1">
    <source>
        <dbReference type="ARBA" id="ARBA00004651"/>
    </source>
</evidence>
<comment type="caution">
    <text evidence="9">The sequence shown here is derived from an EMBL/GenBank/DDBJ whole genome shotgun (WGS) entry which is preliminary data.</text>
</comment>
<keyword evidence="10" id="KW-1185">Reference proteome</keyword>
<feature type="transmembrane region" description="Helical" evidence="8">
    <location>
        <begin position="250"/>
        <end position="271"/>
    </location>
</feature>
<accession>A0A3D9ZDZ3</accession>
<evidence type="ECO:0000256" key="7">
    <source>
        <dbReference type="ARBA" id="ARBA00023136"/>
    </source>
</evidence>
<feature type="transmembrane region" description="Helical" evidence="8">
    <location>
        <begin position="193"/>
        <end position="214"/>
    </location>
</feature>
<feature type="transmembrane region" description="Helical" evidence="8">
    <location>
        <begin position="304"/>
        <end position="328"/>
    </location>
</feature>
<evidence type="ECO:0000256" key="3">
    <source>
        <dbReference type="ARBA" id="ARBA00022448"/>
    </source>
</evidence>
<proteinExistence type="inferred from homology"/>
<evidence type="ECO:0000256" key="2">
    <source>
        <dbReference type="ARBA" id="ARBA00009773"/>
    </source>
</evidence>
<evidence type="ECO:0000256" key="4">
    <source>
        <dbReference type="ARBA" id="ARBA00022475"/>
    </source>
</evidence>
<dbReference type="Proteomes" id="UP000256913">
    <property type="component" value="Unassembled WGS sequence"/>
</dbReference>
<evidence type="ECO:0000256" key="5">
    <source>
        <dbReference type="ARBA" id="ARBA00022692"/>
    </source>
</evidence>
<evidence type="ECO:0000313" key="10">
    <source>
        <dbReference type="Proteomes" id="UP000256913"/>
    </source>
</evidence>
<evidence type="ECO:0000256" key="6">
    <source>
        <dbReference type="ARBA" id="ARBA00022989"/>
    </source>
</evidence>
<sequence>MTIATQAARWVAERRAAAARDAAPPPFVSSPLVVVRQRESVDDDVPQGLRAAAAWAWRGILLVVAAYLLLKVIGLLSAVVIPIAVAVLLAALLEPAAAGLRARGMNRSLASALVLVTGLVVVFGGLGLIVWTFVSQLDELAAQVRAGVGTVEAWLANGPLAISQVELSAAADNLQRKIAGNQSAVASGALSTAATAGELLGGFFLVLFSLFFFLRDGARIWRFLCRLLPRAARLPTARAGHYAWHTLVSYVRATVFVAFVDAVGIGAGLLILRVPLALPLTALVFLSSFIPVIGATVSGVVAVLVALVANGPVAALIVLAIVIGVQQLEGNVLQPMIMGRAVSLHPLAILLAISIGIVVAGVVGGLVAVPILAVANTAIRYLLDQSAGSSSNGAASPSVARP</sequence>
<keyword evidence="3" id="KW-0813">Transport</keyword>
<evidence type="ECO:0000256" key="8">
    <source>
        <dbReference type="SAM" id="Phobius"/>
    </source>
</evidence>
<dbReference type="GO" id="GO:0055085">
    <property type="term" value="P:transmembrane transport"/>
    <property type="evidence" value="ECO:0007669"/>
    <property type="project" value="TreeGrafter"/>
</dbReference>
<reference evidence="9 10" key="1">
    <citation type="submission" date="2018-08" db="EMBL/GenBank/DDBJ databases">
        <title>Sequencing the genomes of 1000 actinobacteria strains.</title>
        <authorList>
            <person name="Klenk H.-P."/>
        </authorList>
    </citation>
    <scope>NUCLEOTIDE SEQUENCE [LARGE SCALE GENOMIC DNA]</scope>
    <source>
        <strain evidence="9 10">DSM 44099</strain>
    </source>
</reference>
<feature type="transmembrane region" description="Helical" evidence="8">
    <location>
        <begin position="55"/>
        <end position="73"/>
    </location>
</feature>
<comment type="similarity">
    <text evidence="2">Belongs to the autoinducer-2 exporter (AI-2E) (TC 2.A.86) family.</text>
</comment>
<gene>
    <name evidence="9" type="ORF">DFJ67_0613</name>
</gene>
<feature type="transmembrane region" description="Helical" evidence="8">
    <location>
        <begin position="348"/>
        <end position="375"/>
    </location>
</feature>
<evidence type="ECO:0000313" key="9">
    <source>
        <dbReference type="EMBL" id="REF94672.1"/>
    </source>
</evidence>
<keyword evidence="7 8" id="KW-0472">Membrane</keyword>
<dbReference type="AlphaFoldDB" id="A0A3D9ZDZ3"/>
<comment type="subcellular location">
    <subcellularLocation>
        <location evidence="1">Cell membrane</location>
        <topology evidence="1">Multi-pass membrane protein</topology>
    </subcellularLocation>
</comment>
<dbReference type="PANTHER" id="PTHR21716:SF53">
    <property type="entry name" value="PERMEASE PERM-RELATED"/>
    <property type="match status" value="1"/>
</dbReference>